<proteinExistence type="predicted"/>
<dbReference type="AlphaFoldDB" id="A0AAE3NSW3"/>
<dbReference type="RefSeq" id="WP_275569794.1">
    <property type="nucleotide sequence ID" value="NZ_JARGYC010000117.1"/>
</dbReference>
<feature type="transmembrane region" description="Helical" evidence="1">
    <location>
        <begin position="169"/>
        <end position="192"/>
    </location>
</feature>
<feature type="transmembrane region" description="Helical" evidence="1">
    <location>
        <begin position="70"/>
        <end position="93"/>
    </location>
</feature>
<evidence type="ECO:0000256" key="1">
    <source>
        <dbReference type="SAM" id="Phobius"/>
    </source>
</evidence>
<organism evidence="3 4">
    <name type="scientific">Psychromarinibacter sediminicola</name>
    <dbReference type="NCBI Taxonomy" id="3033385"/>
    <lineage>
        <taxon>Bacteria</taxon>
        <taxon>Pseudomonadati</taxon>
        <taxon>Pseudomonadota</taxon>
        <taxon>Alphaproteobacteria</taxon>
        <taxon>Rhodobacterales</taxon>
        <taxon>Paracoccaceae</taxon>
        <taxon>Psychromarinibacter</taxon>
    </lineage>
</organism>
<dbReference type="PANTHER" id="PTHR35797:SF1">
    <property type="entry name" value="PROTEASE"/>
    <property type="match status" value="1"/>
</dbReference>
<evidence type="ECO:0000259" key="2">
    <source>
        <dbReference type="Pfam" id="PF02517"/>
    </source>
</evidence>
<keyword evidence="1" id="KW-1133">Transmembrane helix</keyword>
<sequence>MTQVAAYVALTFLLSWTFWGAAILSGSEAAICRIAGAFGPTMAALILAGIGGREDLRRLLAGFRRWRAPFGLWFFSVLSTAVLGIVALCVDDFLGGTPDWPEPQALALAPVVFLWVLVFSVAGEETGWRGYLMPRLLTRTGPVRASLVLGVVWAVWHLPLWGLPGDFHAAIPIWLFVAQILAVSIIYTWLWLASSGSLVIVHVFHAASNATLSLLPLVPGEGAETLRPLWIAVGLLCLIALVAAVRLASGIRQQARH</sequence>
<evidence type="ECO:0000313" key="4">
    <source>
        <dbReference type="Proteomes" id="UP001220964"/>
    </source>
</evidence>
<evidence type="ECO:0000313" key="3">
    <source>
        <dbReference type="EMBL" id="MDF0603678.1"/>
    </source>
</evidence>
<comment type="caution">
    <text evidence="3">The sequence shown here is derived from an EMBL/GenBank/DDBJ whole genome shotgun (WGS) entry which is preliminary data.</text>
</comment>
<dbReference type="Proteomes" id="UP001220964">
    <property type="component" value="Unassembled WGS sequence"/>
</dbReference>
<feature type="domain" description="CAAX prenyl protease 2/Lysostaphin resistance protein A-like" evidence="2">
    <location>
        <begin position="110"/>
        <end position="210"/>
    </location>
</feature>
<feature type="transmembrane region" description="Helical" evidence="1">
    <location>
        <begin position="143"/>
        <end position="163"/>
    </location>
</feature>
<reference evidence="3" key="1">
    <citation type="submission" date="2023-03" db="EMBL/GenBank/DDBJ databases">
        <title>Multiphase analysis and comparison of six strains from genera Psychromarinibacter, Lutimaribacter, and Maritimibacter, including a novel species: Psychromarinibacter sediminicola sp. nov.</title>
        <authorList>
            <person name="Wang Y.-H."/>
            <person name="Ye M.-Q."/>
            <person name="Du Z.-J."/>
        </authorList>
    </citation>
    <scope>NUCLEOTIDE SEQUENCE</scope>
    <source>
        <strain evidence="3">C21-152</strain>
    </source>
</reference>
<feature type="transmembrane region" description="Helical" evidence="1">
    <location>
        <begin position="30"/>
        <end position="50"/>
    </location>
</feature>
<keyword evidence="1" id="KW-0812">Transmembrane</keyword>
<dbReference type="EMBL" id="JARGYC010000117">
    <property type="protein sequence ID" value="MDF0603678.1"/>
    <property type="molecule type" value="Genomic_DNA"/>
</dbReference>
<dbReference type="InterPro" id="IPR003675">
    <property type="entry name" value="Rce1/LyrA-like_dom"/>
</dbReference>
<feature type="transmembrane region" description="Helical" evidence="1">
    <location>
        <begin position="229"/>
        <end position="248"/>
    </location>
</feature>
<gene>
    <name evidence="3" type="ORF">P1J78_23410</name>
</gene>
<name>A0AAE3NSW3_9RHOB</name>
<dbReference type="PANTHER" id="PTHR35797">
    <property type="entry name" value="PROTEASE-RELATED"/>
    <property type="match status" value="1"/>
</dbReference>
<dbReference type="Pfam" id="PF02517">
    <property type="entry name" value="Rce1-like"/>
    <property type="match status" value="1"/>
</dbReference>
<keyword evidence="1" id="KW-0472">Membrane</keyword>
<feature type="transmembrane region" description="Helical" evidence="1">
    <location>
        <begin position="199"/>
        <end position="217"/>
    </location>
</feature>
<accession>A0AAE3NSW3</accession>
<protein>
    <submittedName>
        <fullName evidence="3">Type II CAAX endopeptidase family protein</fullName>
    </submittedName>
</protein>
<keyword evidence="4" id="KW-1185">Reference proteome</keyword>
<dbReference type="GO" id="GO:0080120">
    <property type="term" value="P:CAAX-box protein maturation"/>
    <property type="evidence" value="ECO:0007669"/>
    <property type="project" value="UniProtKB-ARBA"/>
</dbReference>
<feature type="transmembrane region" description="Helical" evidence="1">
    <location>
        <begin position="105"/>
        <end position="122"/>
    </location>
</feature>
<dbReference type="InterPro" id="IPR042150">
    <property type="entry name" value="MmRce1-like"/>
</dbReference>
<dbReference type="GO" id="GO:0004175">
    <property type="term" value="F:endopeptidase activity"/>
    <property type="evidence" value="ECO:0007669"/>
    <property type="project" value="UniProtKB-ARBA"/>
</dbReference>